<protein>
    <submittedName>
        <fullName evidence="2">Uncharacterized protein</fullName>
    </submittedName>
</protein>
<dbReference type="AlphaFoldDB" id="A0A8J5ETN7"/>
<keyword evidence="3" id="KW-1185">Reference proteome</keyword>
<dbReference type="PANTHER" id="PTHR31343">
    <property type="entry name" value="T15D22.8"/>
    <property type="match status" value="1"/>
</dbReference>
<comment type="caution">
    <text evidence="2">The sequence shown here is derived from an EMBL/GenBank/DDBJ whole genome shotgun (WGS) entry which is preliminary data.</text>
</comment>
<proteinExistence type="predicted"/>
<dbReference type="Pfam" id="PF05623">
    <property type="entry name" value="DUF789"/>
    <property type="match status" value="1"/>
</dbReference>
<dbReference type="Proteomes" id="UP000734854">
    <property type="component" value="Unassembled WGS sequence"/>
</dbReference>
<reference evidence="2 3" key="1">
    <citation type="submission" date="2020-08" db="EMBL/GenBank/DDBJ databases">
        <title>Plant Genome Project.</title>
        <authorList>
            <person name="Zhang R.-G."/>
        </authorList>
    </citation>
    <scope>NUCLEOTIDE SEQUENCE [LARGE SCALE GENOMIC DNA]</scope>
    <source>
        <tissue evidence="2">Rhizome</tissue>
    </source>
</reference>
<evidence type="ECO:0000313" key="2">
    <source>
        <dbReference type="EMBL" id="KAG6468537.1"/>
    </source>
</evidence>
<organism evidence="2 3">
    <name type="scientific">Zingiber officinale</name>
    <name type="common">Ginger</name>
    <name type="synonym">Amomum zingiber</name>
    <dbReference type="NCBI Taxonomy" id="94328"/>
    <lineage>
        <taxon>Eukaryota</taxon>
        <taxon>Viridiplantae</taxon>
        <taxon>Streptophyta</taxon>
        <taxon>Embryophyta</taxon>
        <taxon>Tracheophyta</taxon>
        <taxon>Spermatophyta</taxon>
        <taxon>Magnoliopsida</taxon>
        <taxon>Liliopsida</taxon>
        <taxon>Zingiberales</taxon>
        <taxon>Zingiberaceae</taxon>
        <taxon>Zingiber</taxon>
    </lineage>
</organism>
<sequence>MPGTGPSYVAAFFRVFSSSSRLFTCSLKRRVTNRHRLVFFSSSALDSINSFSLPPSCLFLSSLVFVQIGCDLNLCAVVCALMKFGLRDESANLCASSVRTTPAVPVYTLPKDLYWQPILQSKVEYFNLVDLWDQYSEWSAYGLGVPIILDNCDSVVQYYVPFLSAIQIYSSKSHALMRSTLEDNERESFSDDSESEKLSRSSDAVSDDSLSDQEVSLSTRHLLGQLYLHYIEYGSPYGRIPLVDKVNELAQMYPGLRTLRNVDISPASWMSVAWYPIYHIPSSRNVKDLSACFLTYHIMSASFRGSTENIVPEEMVEESCSTNVSNVMQKKEGDNSISLSPFGLATYKLQRGLWLNHGIADSELMSTLYNAAHRRLKRLGVEHHDFDFFTTH</sequence>
<feature type="region of interest" description="Disordered" evidence="1">
    <location>
        <begin position="185"/>
        <end position="212"/>
    </location>
</feature>
<name>A0A8J5ETN7_ZINOF</name>
<dbReference type="InterPro" id="IPR008507">
    <property type="entry name" value="DUF789"/>
</dbReference>
<evidence type="ECO:0000313" key="3">
    <source>
        <dbReference type="Proteomes" id="UP000734854"/>
    </source>
</evidence>
<evidence type="ECO:0000256" key="1">
    <source>
        <dbReference type="SAM" id="MobiDB-lite"/>
    </source>
</evidence>
<accession>A0A8J5ETN7</accession>
<feature type="compositionally biased region" description="Basic and acidic residues" evidence="1">
    <location>
        <begin position="185"/>
        <end position="200"/>
    </location>
</feature>
<dbReference type="EMBL" id="JACMSC010000022">
    <property type="protein sequence ID" value="KAG6468537.1"/>
    <property type="molecule type" value="Genomic_DNA"/>
</dbReference>
<dbReference type="PANTHER" id="PTHR31343:SF29">
    <property type="entry name" value="DUF789 DOMAIN-CONTAINING PROTEIN"/>
    <property type="match status" value="1"/>
</dbReference>
<gene>
    <name evidence="2" type="ORF">ZIOFF_073225</name>
</gene>